<protein>
    <submittedName>
        <fullName evidence="1">Uncharacterized protein</fullName>
    </submittedName>
</protein>
<dbReference type="GeneID" id="28769752"/>
<evidence type="ECO:0000313" key="1">
    <source>
        <dbReference type="EMBL" id="OAG09431.1"/>
    </source>
</evidence>
<dbReference type="Proteomes" id="UP000077069">
    <property type="component" value="Unassembled WGS sequence"/>
</dbReference>
<name>A0A177CQD3_9PLEO</name>
<evidence type="ECO:0000313" key="2">
    <source>
        <dbReference type="Proteomes" id="UP000077069"/>
    </source>
</evidence>
<organism evidence="1 2">
    <name type="scientific">Paraphaeosphaeria sporulosa</name>
    <dbReference type="NCBI Taxonomy" id="1460663"/>
    <lineage>
        <taxon>Eukaryota</taxon>
        <taxon>Fungi</taxon>
        <taxon>Dikarya</taxon>
        <taxon>Ascomycota</taxon>
        <taxon>Pezizomycotina</taxon>
        <taxon>Dothideomycetes</taxon>
        <taxon>Pleosporomycetidae</taxon>
        <taxon>Pleosporales</taxon>
        <taxon>Massarineae</taxon>
        <taxon>Didymosphaeriaceae</taxon>
        <taxon>Paraphaeosphaeria</taxon>
    </lineage>
</organism>
<dbReference type="InParanoid" id="A0A177CQD3"/>
<sequence>MAADKLLLRKQRTARDKDAGTAHLRQRKFCGFVRRAQISHTFPTRPVLCTGWWLIFVCAGGRCNAVGLGAPAGQLRSSVRETQAMGPNASGCDTMTAPRCEGMRNWQPLGGEWLALIKRRGGRVRNASLGRRRG</sequence>
<dbReference type="RefSeq" id="XP_018039796.1">
    <property type="nucleotide sequence ID" value="XM_018186266.1"/>
</dbReference>
<accession>A0A177CQD3</accession>
<dbReference type="AlphaFoldDB" id="A0A177CQD3"/>
<gene>
    <name evidence="1" type="ORF">CC84DRAFT_436860</name>
</gene>
<keyword evidence="2" id="KW-1185">Reference proteome</keyword>
<dbReference type="EMBL" id="KV441549">
    <property type="protein sequence ID" value="OAG09431.1"/>
    <property type="molecule type" value="Genomic_DNA"/>
</dbReference>
<proteinExistence type="predicted"/>
<reference evidence="1 2" key="1">
    <citation type="submission" date="2016-05" db="EMBL/GenBank/DDBJ databases">
        <title>Comparative analysis of secretome profiles of manganese(II)-oxidizing ascomycete fungi.</title>
        <authorList>
            <consortium name="DOE Joint Genome Institute"/>
            <person name="Zeiner C.A."/>
            <person name="Purvine S.O."/>
            <person name="Zink E.M."/>
            <person name="Wu S."/>
            <person name="Pasa-Tolic L."/>
            <person name="Chaput D.L."/>
            <person name="Haridas S."/>
            <person name="Grigoriev I.V."/>
            <person name="Santelli C.M."/>
            <person name="Hansel C.M."/>
        </authorList>
    </citation>
    <scope>NUCLEOTIDE SEQUENCE [LARGE SCALE GENOMIC DNA]</scope>
    <source>
        <strain evidence="1 2">AP3s5-JAC2a</strain>
    </source>
</reference>